<evidence type="ECO:0000313" key="6">
    <source>
        <dbReference type="EMBL" id="QOK95750.1"/>
    </source>
</evidence>
<evidence type="ECO:0000256" key="1">
    <source>
        <dbReference type="ARBA" id="ARBA00006586"/>
    </source>
</evidence>
<dbReference type="Pfam" id="PF01804">
    <property type="entry name" value="Penicil_amidase"/>
    <property type="match status" value="1"/>
</dbReference>
<reference evidence="7" key="1">
    <citation type="submission" date="2020-04" db="EMBL/GenBank/DDBJ databases">
        <title>Ralstonia solanacearum UW576, UW763, UW773, and UW774.</title>
        <authorList>
            <person name="Steidl O."/>
            <person name="Truchon A."/>
            <person name="Allen C."/>
        </authorList>
    </citation>
    <scope>NUCLEOTIDE SEQUENCE [LARGE SCALE GENOMIC DNA]</scope>
    <source>
        <strain evidence="7">UW774</strain>
    </source>
</reference>
<dbReference type="Gene3D" id="1.10.1400.10">
    <property type="match status" value="1"/>
</dbReference>
<dbReference type="GO" id="GO:0016811">
    <property type="term" value="F:hydrolase activity, acting on carbon-nitrogen (but not peptide) bonds, in linear amides"/>
    <property type="evidence" value="ECO:0007669"/>
    <property type="project" value="InterPro"/>
</dbReference>
<feature type="signal peptide" evidence="5">
    <location>
        <begin position="1"/>
        <end position="28"/>
    </location>
</feature>
<proteinExistence type="inferred from homology"/>
<accession>A0AA92JZS7</accession>
<evidence type="ECO:0000256" key="3">
    <source>
        <dbReference type="ARBA" id="ARBA00022801"/>
    </source>
</evidence>
<evidence type="ECO:0000256" key="4">
    <source>
        <dbReference type="ARBA" id="ARBA00023145"/>
    </source>
</evidence>
<organism evidence="6 7">
    <name type="scientific">Ralstonia solanacearum</name>
    <name type="common">Pseudomonas solanacearum</name>
    <dbReference type="NCBI Taxonomy" id="305"/>
    <lineage>
        <taxon>Bacteria</taxon>
        <taxon>Pseudomonadati</taxon>
        <taxon>Pseudomonadota</taxon>
        <taxon>Betaproteobacteria</taxon>
        <taxon>Burkholderiales</taxon>
        <taxon>Burkholderiaceae</taxon>
        <taxon>Ralstonia</taxon>
        <taxon>Ralstonia solanacearum species complex</taxon>
    </lineage>
</organism>
<protein>
    <submittedName>
        <fullName evidence="6">Penicillin acylase family protein</fullName>
    </submittedName>
</protein>
<dbReference type="CDD" id="cd01936">
    <property type="entry name" value="Ntn_CA"/>
    <property type="match status" value="1"/>
</dbReference>
<dbReference type="InterPro" id="IPR043147">
    <property type="entry name" value="Penicillin_amidase_A-knob"/>
</dbReference>
<dbReference type="PANTHER" id="PTHR34218">
    <property type="entry name" value="PEPTIDASE S45 PENICILLIN AMIDASE"/>
    <property type="match status" value="1"/>
</dbReference>
<dbReference type="GO" id="GO:0017000">
    <property type="term" value="P:antibiotic biosynthetic process"/>
    <property type="evidence" value="ECO:0007669"/>
    <property type="project" value="InterPro"/>
</dbReference>
<dbReference type="Gene3D" id="2.30.120.10">
    <property type="match status" value="1"/>
</dbReference>
<dbReference type="InterPro" id="IPR023343">
    <property type="entry name" value="Penicillin_amidase_dom1"/>
</dbReference>
<dbReference type="Gene3D" id="1.10.439.10">
    <property type="entry name" value="Penicillin Amidohydrolase, domain 1"/>
    <property type="match status" value="1"/>
</dbReference>
<dbReference type="SUPFAM" id="SSF56235">
    <property type="entry name" value="N-terminal nucleophile aminohydrolases (Ntn hydrolases)"/>
    <property type="match status" value="1"/>
</dbReference>
<keyword evidence="2 5" id="KW-0732">Signal</keyword>
<dbReference type="Gene3D" id="3.60.20.10">
    <property type="entry name" value="Glutamine Phosphoribosylpyrophosphate, subunit 1, domain 1"/>
    <property type="match status" value="1"/>
</dbReference>
<evidence type="ECO:0000256" key="2">
    <source>
        <dbReference type="ARBA" id="ARBA00022729"/>
    </source>
</evidence>
<feature type="chain" id="PRO_5041664354" evidence="5">
    <location>
        <begin position="29"/>
        <end position="796"/>
    </location>
</feature>
<dbReference type="InterPro" id="IPR043146">
    <property type="entry name" value="Penicillin_amidase_N_B-knob"/>
</dbReference>
<evidence type="ECO:0000256" key="5">
    <source>
        <dbReference type="SAM" id="SignalP"/>
    </source>
</evidence>
<dbReference type="AlphaFoldDB" id="A0AA92JZS7"/>
<dbReference type="Proteomes" id="UP000593970">
    <property type="component" value="Chromosome"/>
</dbReference>
<name>A0AA92JZS7_RALSL</name>
<keyword evidence="4" id="KW-0865">Zymogen</keyword>
<sequence length="796" mass="85550">MTHGFALRNTLAVAALAVLAGCAGTAHGSRWDTPSDTGLSAEIRRTGFGIPHIRANDYAGLGFGMAYAYAQDNLCLLADQVVTVNGERAKTFGPDGTATVAFKSIPNPRSDAFFKGIIDAAALRDGYARMSPQARELLRGYIAGYNRYLKDTPPASFPAACRNAAWVRPLTLADVMRMGEEKAIQASAGAMLAGIVDAQPPGRTHVSDTQPPPHAVVDVAALNRELRLRDLPIGSNGWAFGSAATENRRGALLGNPHFPWTTTNRFYEVHLTVPGKLDVMGASLAAFPVVSIGFNRDVAWTHTVSTGSRFTLFELKLADGDPTTYLVDGTPHKMTARTVAFDVKRPDGRIEHRAHTFYDTEYGPVVSMPAAGMPWTTQKAYALRDANRGNTRMIDAWLHVGQAGDVAGLHRALGNLGIPWVNTIAADRNGRALFVDVSATPDVSAEMLKRCAPSPLAERLFKGAGLVLLDGARSTCNWQVDPASPVPGLIAPARMPVLERDDFVANSNDSSWLTNPAQKLTGFPPIMGETDVPQRLRTRIGLIEIGRRLAGTDGLPGNRIDLPNLQAMLFRNTNLAAHLVLGDLLEACRAARDADADVRNGCVALGRWNRTDAANARAAHLFREFWMRAQDIAQVYATDFNPADPIYTPRGLRMHDAAVRTAVFKALKDAVGAVRAAGFALDAPLGTVQAVRRPAGDIPLHGGEEYEGVLNKLQSLPIGPQGLQVDEGTSYVQTVGFDAQGPVAQALLVYGESTDPASPHAFDQMRAFSAKRWIRLPFSEAAIAADPALKVTKLSQ</sequence>
<dbReference type="InterPro" id="IPR029055">
    <property type="entry name" value="Ntn_hydrolases_N"/>
</dbReference>
<dbReference type="EMBL" id="CP051169">
    <property type="protein sequence ID" value="QOK95750.1"/>
    <property type="molecule type" value="Genomic_DNA"/>
</dbReference>
<comment type="similarity">
    <text evidence="1">Belongs to the peptidase S45 family.</text>
</comment>
<dbReference type="PANTHER" id="PTHR34218:SF3">
    <property type="entry name" value="ACYL-HOMOSERINE LACTONE ACYLASE PVDQ"/>
    <property type="match status" value="1"/>
</dbReference>
<evidence type="ECO:0000313" key="7">
    <source>
        <dbReference type="Proteomes" id="UP000593970"/>
    </source>
</evidence>
<gene>
    <name evidence="6" type="ORF">HF909_04415</name>
</gene>
<dbReference type="InterPro" id="IPR002692">
    <property type="entry name" value="S45"/>
</dbReference>
<keyword evidence="3" id="KW-0378">Hydrolase</keyword>